<dbReference type="InterPro" id="IPR036121">
    <property type="entry name" value="ATPase_F1/V1/A1_a/bsu_N_sf"/>
</dbReference>
<evidence type="ECO:0000256" key="6">
    <source>
        <dbReference type="ARBA" id="ARBA00022840"/>
    </source>
</evidence>
<keyword evidence="6" id="KW-0067">ATP-binding</keyword>
<keyword evidence="9" id="KW-0139">CF(1)</keyword>
<keyword evidence="8" id="KW-0472">Membrane</keyword>
<evidence type="ECO:0000313" key="15">
    <source>
        <dbReference type="EMBL" id="AID52042.1"/>
    </source>
</evidence>
<dbReference type="Pfam" id="PF00306">
    <property type="entry name" value="ATP-synt_ab_C"/>
    <property type="match status" value="1"/>
</dbReference>
<evidence type="ECO:0000259" key="14">
    <source>
        <dbReference type="Pfam" id="PF00306"/>
    </source>
</evidence>
<keyword evidence="7" id="KW-0406">Ion transport</keyword>
<dbReference type="GO" id="GO:0005739">
    <property type="term" value="C:mitochondrion"/>
    <property type="evidence" value="ECO:0007669"/>
    <property type="project" value="UniProtKB-SubCell"/>
</dbReference>
<dbReference type="GO" id="GO:0045259">
    <property type="term" value="C:proton-transporting ATP synthase complex"/>
    <property type="evidence" value="ECO:0007669"/>
    <property type="project" value="UniProtKB-KW"/>
</dbReference>
<dbReference type="InterPro" id="IPR023366">
    <property type="entry name" value="ATP_synth_asu-like_sf"/>
</dbReference>
<feature type="domain" description="ATP synthase alpha subunit C-terminal" evidence="14">
    <location>
        <begin position="405"/>
        <end position="496"/>
    </location>
</feature>
<dbReference type="CDD" id="cd01132">
    <property type="entry name" value="F1-ATPase_alpha_CD"/>
    <property type="match status" value="1"/>
</dbReference>
<dbReference type="InterPro" id="IPR027417">
    <property type="entry name" value="P-loop_NTPase"/>
</dbReference>
<reference evidence="15" key="2">
    <citation type="submission" date="2014-04" db="EMBL/GenBank/DDBJ databases">
        <authorList>
            <person name="Fu C.-J."/>
            <person name="Sheikh S."/>
            <person name="Miao W."/>
            <person name="Andersson S.G.E."/>
            <person name="Baldauf S.L."/>
        </authorList>
    </citation>
    <scope>NUCLEOTIDE SEQUENCE</scope>
    <source>
        <strain evidence="15">ATCC MYA-3509</strain>
    </source>
</reference>
<dbReference type="InterPro" id="IPR000793">
    <property type="entry name" value="ATP_synth_asu_C"/>
</dbReference>
<evidence type="ECO:0000256" key="3">
    <source>
        <dbReference type="ARBA" id="ARBA00022448"/>
    </source>
</evidence>
<keyword evidence="3" id="KW-0813">Transport</keyword>
<dbReference type="Pfam" id="PF00006">
    <property type="entry name" value="ATP-synt_ab"/>
    <property type="match status" value="1"/>
</dbReference>
<evidence type="ECO:0000256" key="5">
    <source>
        <dbReference type="ARBA" id="ARBA00022781"/>
    </source>
</evidence>
<comment type="subcellular location">
    <subcellularLocation>
        <location evidence="1">Membrane</location>
    </subcellularLocation>
    <subcellularLocation>
        <location evidence="11">Mitochondrion</location>
    </subcellularLocation>
</comment>
<dbReference type="SUPFAM" id="SSF52540">
    <property type="entry name" value="P-loop containing nucleoside triphosphate hydrolases"/>
    <property type="match status" value="1"/>
</dbReference>
<dbReference type="PANTHER" id="PTHR48082:SF2">
    <property type="entry name" value="ATP SYNTHASE SUBUNIT ALPHA, MITOCHONDRIAL"/>
    <property type="match status" value="1"/>
</dbReference>
<dbReference type="Gene3D" id="1.20.150.20">
    <property type="entry name" value="ATP synthase alpha/beta chain, C-terminal domain"/>
    <property type="match status" value="1"/>
</dbReference>
<dbReference type="NCBIfam" id="TIGR00962">
    <property type="entry name" value="atpA"/>
    <property type="match status" value="1"/>
</dbReference>
<reference evidence="15" key="1">
    <citation type="journal article" date="2014" name="Genome Biol. Evol.">
        <title>Missing genes, multiple ORFs, and C-to-U type RNA editing in Acrasis kona (Heterolobosea, Excavata) mitochondrial DNA.</title>
        <authorList>
            <person name="Fu C.J."/>
            <person name="Sheikh S."/>
            <person name="Miao W."/>
            <person name="Andersson S.G."/>
            <person name="Baldauf S.L."/>
        </authorList>
    </citation>
    <scope>NUCLEOTIDE SEQUENCE</scope>
    <source>
        <strain evidence="15">ATCC MYA-3509</strain>
    </source>
</reference>
<evidence type="ECO:0000259" key="13">
    <source>
        <dbReference type="Pfam" id="PF00006"/>
    </source>
</evidence>
<dbReference type="SUPFAM" id="SSF47917">
    <property type="entry name" value="C-terminal domain of alpha and beta subunits of F1 ATP synthase"/>
    <property type="match status" value="1"/>
</dbReference>
<gene>
    <name evidence="15" type="primary">atp1</name>
</gene>
<sequence>MDIVCKWILCVSINMKKEMNKISQIGRILSIKDNIITANGLDNAFLGEVVQFKNLVKDEHLGQIYNLEKNLVKIVLIKGNQKELNSNDLVFRTYNSPKTRVGFSTLGKILTPLGEIINYSELSASNLAYEEIMYTEYEAIEKKAPSIIERESIKTPFLTGINVIDTFLPIGCGQRELIIGDLGTGKTSLALTAILNQARYNNYFNRVWREVENNNDIFGKAGNYIPCIYVGIGQKRSEIARIKQLLTIKNVFNFTTIVFTSSDQPASIQFLAPYAGCTIGEWYRDKGYRALIIYDELSQHAVAYRQMSLLLRRPPGREAYPGDIFYVHSRLLERAAQMRKTKGAGALTALPIVETKGGDISAYVPTNIISITDGQIFLSKDLANKGVRPAVSITLSVSRVGSNAQTSLMRDLSRKLKADYSFYTTYKGIDKLGGDVDAVVSYYLKRGLRTDEYFKQDLYNAANYGKQVISIYAISNGLLDRIPVSEINNFFDILFNNSFKNELAEDYLTAETFPIYYNLDEMDLFLYCNDLETTKSTFVLINKWIINVCNSYIKNIQ</sequence>
<evidence type="ECO:0000256" key="1">
    <source>
        <dbReference type="ARBA" id="ARBA00004370"/>
    </source>
</evidence>
<evidence type="ECO:0000256" key="9">
    <source>
        <dbReference type="ARBA" id="ARBA00023196"/>
    </source>
</evidence>
<evidence type="ECO:0000256" key="11">
    <source>
        <dbReference type="RuleBase" id="RU000342"/>
    </source>
</evidence>
<dbReference type="GeneID" id="22974608"/>
<organism evidence="15">
    <name type="scientific">Acrasis kona</name>
    <dbReference type="NCBI Taxonomy" id="1008807"/>
    <lineage>
        <taxon>Eukaryota</taxon>
        <taxon>Discoba</taxon>
        <taxon>Heterolobosea</taxon>
        <taxon>Tetramitia</taxon>
        <taxon>Eutetramitia</taxon>
        <taxon>Acrasidae</taxon>
        <taxon>Acrasis</taxon>
    </lineage>
</organism>
<dbReference type="GO" id="GO:0043531">
    <property type="term" value="F:ADP binding"/>
    <property type="evidence" value="ECO:0007669"/>
    <property type="project" value="TreeGrafter"/>
</dbReference>
<evidence type="ECO:0000256" key="2">
    <source>
        <dbReference type="ARBA" id="ARBA00008936"/>
    </source>
</evidence>
<dbReference type="SUPFAM" id="SSF50615">
    <property type="entry name" value="N-terminal domain of alpha and beta subunits of F1 ATP synthase"/>
    <property type="match status" value="1"/>
</dbReference>
<comment type="similarity">
    <text evidence="2">Belongs to the ATPase alpha/beta chains family.</text>
</comment>
<dbReference type="PANTHER" id="PTHR48082">
    <property type="entry name" value="ATP SYNTHASE SUBUNIT ALPHA, MITOCHONDRIAL"/>
    <property type="match status" value="1"/>
</dbReference>
<geneLocation type="mitochondrion" evidence="15"/>
<evidence type="ECO:0000256" key="12">
    <source>
        <dbReference type="RuleBase" id="RU004287"/>
    </source>
</evidence>
<dbReference type="InterPro" id="IPR038376">
    <property type="entry name" value="ATP_synth_asu_C_sf"/>
</dbReference>
<dbReference type="InterPro" id="IPR000194">
    <property type="entry name" value="ATPase_F1/V1/A1_a/bsu_nucl-bd"/>
</dbReference>
<evidence type="ECO:0000256" key="7">
    <source>
        <dbReference type="ARBA" id="ARBA00023065"/>
    </source>
</evidence>
<dbReference type="RefSeq" id="YP_009117126.1">
    <property type="nucleotide sequence ID" value="NC_026286.1"/>
</dbReference>
<protein>
    <submittedName>
        <fullName evidence="15">ATP synthase F1 subunit alpha</fullName>
    </submittedName>
</protein>
<keyword evidence="11 15" id="KW-0496">Mitochondrion</keyword>
<dbReference type="InterPro" id="IPR033732">
    <property type="entry name" value="ATP_synth_F1_a_nt-bd_dom"/>
</dbReference>
<accession>A0A0B4MZE5</accession>
<dbReference type="GO" id="GO:0046933">
    <property type="term" value="F:proton-transporting ATP synthase activity, rotational mechanism"/>
    <property type="evidence" value="ECO:0007669"/>
    <property type="project" value="InterPro"/>
</dbReference>
<keyword evidence="5" id="KW-0375">Hydrogen ion transport</keyword>
<dbReference type="Gene3D" id="3.40.50.300">
    <property type="entry name" value="P-loop containing nucleotide triphosphate hydrolases"/>
    <property type="match status" value="1"/>
</dbReference>
<evidence type="ECO:0000256" key="4">
    <source>
        <dbReference type="ARBA" id="ARBA00022741"/>
    </source>
</evidence>
<dbReference type="AlphaFoldDB" id="A0A0B4MZE5"/>
<feature type="domain" description="ATPase F1/V1/A1 complex alpha/beta subunit nucleotide-binding" evidence="13">
    <location>
        <begin position="160"/>
        <end position="398"/>
    </location>
</feature>
<evidence type="ECO:0000256" key="10">
    <source>
        <dbReference type="ARBA" id="ARBA00023310"/>
    </source>
</evidence>
<proteinExistence type="inferred from homology"/>
<dbReference type="FunFam" id="3.40.50.300:FF:002432">
    <property type="entry name" value="ATP synthase subunit alpha, mitochondrial"/>
    <property type="match status" value="1"/>
</dbReference>
<dbReference type="InterPro" id="IPR005294">
    <property type="entry name" value="ATP_synth_F1_asu"/>
</dbReference>
<evidence type="ECO:0000256" key="8">
    <source>
        <dbReference type="ARBA" id="ARBA00023136"/>
    </source>
</evidence>
<dbReference type="Gene3D" id="2.40.30.20">
    <property type="match status" value="1"/>
</dbReference>
<dbReference type="EMBL" id="KJ679272">
    <property type="protein sequence ID" value="AID52042.1"/>
    <property type="molecule type" value="Genomic_DNA"/>
</dbReference>
<dbReference type="GO" id="GO:0005524">
    <property type="term" value="F:ATP binding"/>
    <property type="evidence" value="ECO:0007669"/>
    <property type="project" value="UniProtKB-KW"/>
</dbReference>
<keyword evidence="10" id="KW-0066">ATP synthesis</keyword>
<name>A0A0B4MZE5_9EUKA</name>
<comment type="subunit">
    <text evidence="12">F-type ATPases have 2 components, CF(1) - the catalytic core - and CF(0) - the membrane proton channel. CF(1) has five subunits: alpha(3), beta(3), gamma(1), delta(1), epsilon(1). CF(0) has three main subunits: a, b and c.</text>
</comment>
<keyword evidence="4" id="KW-0547">Nucleotide-binding</keyword>